<dbReference type="NCBIfam" id="NF009395">
    <property type="entry name" value="PRK12755.1"/>
    <property type="match status" value="1"/>
</dbReference>
<feature type="compositionally biased region" description="Low complexity" evidence="10">
    <location>
        <begin position="1055"/>
        <end position="1079"/>
    </location>
</feature>
<feature type="region of interest" description="Disordered" evidence="10">
    <location>
        <begin position="1401"/>
        <end position="1423"/>
    </location>
</feature>
<dbReference type="InterPro" id="IPR020892">
    <property type="entry name" value="Cyclophilin-type_PPIase_CS"/>
</dbReference>
<organism evidence="12 13">
    <name type="scientific">Purpureocillium lilacinum</name>
    <name type="common">Paecilomyces lilacinus</name>
    <dbReference type="NCBI Taxonomy" id="33203"/>
    <lineage>
        <taxon>Eukaryota</taxon>
        <taxon>Fungi</taxon>
        <taxon>Dikarya</taxon>
        <taxon>Ascomycota</taxon>
        <taxon>Pezizomycotina</taxon>
        <taxon>Sordariomycetes</taxon>
        <taxon>Hypocreomycetidae</taxon>
        <taxon>Hypocreales</taxon>
        <taxon>Ophiocordycipitaceae</taxon>
        <taxon>Purpureocillium</taxon>
    </lineage>
</organism>
<evidence type="ECO:0000256" key="10">
    <source>
        <dbReference type="SAM" id="MobiDB-lite"/>
    </source>
</evidence>
<feature type="compositionally biased region" description="Basic and acidic residues" evidence="10">
    <location>
        <begin position="1926"/>
        <end position="1939"/>
    </location>
</feature>
<feature type="region of interest" description="Disordered" evidence="10">
    <location>
        <begin position="2058"/>
        <end position="2087"/>
    </location>
</feature>
<gene>
    <name evidence="12" type="ORF">Purlil1_2560</name>
</gene>
<feature type="region of interest" description="Disordered" evidence="10">
    <location>
        <begin position="533"/>
        <end position="563"/>
    </location>
</feature>
<accession>A0ABR0CAI6</accession>
<feature type="repeat" description="WD" evidence="9">
    <location>
        <begin position="200"/>
        <end position="241"/>
    </location>
</feature>
<evidence type="ECO:0000259" key="11">
    <source>
        <dbReference type="PROSITE" id="PS50072"/>
    </source>
</evidence>
<dbReference type="InterPro" id="IPR002130">
    <property type="entry name" value="Cyclophilin-type_PPIase_dom"/>
</dbReference>
<comment type="similarity">
    <text evidence="2">Belongs to the class-I DAHP synthase family.</text>
</comment>
<name>A0ABR0CAI6_PURLI</name>
<dbReference type="PROSITE" id="PS50072">
    <property type="entry name" value="CSA_PPIASE_2"/>
    <property type="match status" value="1"/>
</dbReference>
<dbReference type="InterPro" id="IPR021858">
    <property type="entry name" value="Fun_TF"/>
</dbReference>
<comment type="catalytic activity">
    <reaction evidence="1">
        <text>[protein]-peptidylproline (omega=180) = [protein]-peptidylproline (omega=0)</text>
        <dbReference type="Rhea" id="RHEA:16237"/>
        <dbReference type="Rhea" id="RHEA-COMP:10747"/>
        <dbReference type="Rhea" id="RHEA-COMP:10748"/>
        <dbReference type="ChEBI" id="CHEBI:83833"/>
        <dbReference type="ChEBI" id="CHEBI:83834"/>
        <dbReference type="EC" id="5.2.1.8"/>
    </reaction>
</comment>
<feature type="compositionally biased region" description="Basic and acidic residues" evidence="10">
    <location>
        <begin position="1947"/>
        <end position="1957"/>
    </location>
</feature>
<dbReference type="InterPro" id="IPR006218">
    <property type="entry name" value="DAHP1/KDSA"/>
</dbReference>
<dbReference type="SMART" id="SM00320">
    <property type="entry name" value="WD40"/>
    <property type="match status" value="4"/>
</dbReference>
<dbReference type="InterPro" id="IPR001680">
    <property type="entry name" value="WD40_rpt"/>
</dbReference>
<dbReference type="InterPro" id="IPR013785">
    <property type="entry name" value="Aldolase_TIM"/>
</dbReference>
<evidence type="ECO:0000256" key="3">
    <source>
        <dbReference type="ARBA" id="ARBA00012694"/>
    </source>
</evidence>
<evidence type="ECO:0000313" key="13">
    <source>
        <dbReference type="Proteomes" id="UP001287286"/>
    </source>
</evidence>
<dbReference type="PROSITE" id="PS50082">
    <property type="entry name" value="WD_REPEATS_2"/>
    <property type="match status" value="2"/>
</dbReference>
<dbReference type="Gene3D" id="2.130.10.10">
    <property type="entry name" value="YVTN repeat-like/Quinoprotein amine dehydrogenase"/>
    <property type="match status" value="1"/>
</dbReference>
<dbReference type="Pfam" id="PF11951">
    <property type="entry name" value="Fungal_trans_2"/>
    <property type="match status" value="1"/>
</dbReference>
<keyword evidence="6" id="KW-0057">Aromatic amino acid biosynthesis</keyword>
<evidence type="ECO:0000256" key="5">
    <source>
        <dbReference type="ARBA" id="ARBA00022679"/>
    </source>
</evidence>
<feature type="domain" description="PPIase cyclophilin-type" evidence="11">
    <location>
        <begin position="561"/>
        <end position="750"/>
    </location>
</feature>
<dbReference type="PANTHER" id="PTHR21225">
    <property type="entry name" value="PHOSPHO-2-DEHYDRO-3-DEOXYHEPTONATE ALDOLASE DAHP SYNTHETASE"/>
    <property type="match status" value="1"/>
</dbReference>
<evidence type="ECO:0000256" key="1">
    <source>
        <dbReference type="ARBA" id="ARBA00000971"/>
    </source>
</evidence>
<dbReference type="Gene3D" id="2.40.100.10">
    <property type="entry name" value="Cyclophilin-like"/>
    <property type="match status" value="1"/>
</dbReference>
<feature type="region of interest" description="Disordered" evidence="10">
    <location>
        <begin position="87"/>
        <end position="131"/>
    </location>
</feature>
<evidence type="ECO:0000256" key="7">
    <source>
        <dbReference type="ARBA" id="ARBA00023242"/>
    </source>
</evidence>
<dbReference type="PROSITE" id="PS50294">
    <property type="entry name" value="WD_REPEATS_REGION"/>
    <property type="match status" value="1"/>
</dbReference>
<keyword evidence="9" id="KW-0853">WD repeat</keyword>
<comment type="catalytic activity">
    <reaction evidence="8">
        <text>D-erythrose 4-phosphate + phosphoenolpyruvate + H2O = 7-phospho-2-dehydro-3-deoxy-D-arabino-heptonate + phosphate</text>
        <dbReference type="Rhea" id="RHEA:14717"/>
        <dbReference type="ChEBI" id="CHEBI:15377"/>
        <dbReference type="ChEBI" id="CHEBI:16897"/>
        <dbReference type="ChEBI" id="CHEBI:43474"/>
        <dbReference type="ChEBI" id="CHEBI:58394"/>
        <dbReference type="ChEBI" id="CHEBI:58702"/>
        <dbReference type="EC" id="2.5.1.54"/>
    </reaction>
</comment>
<dbReference type="Gene3D" id="3.20.20.70">
    <property type="entry name" value="Aldolase class I"/>
    <property type="match status" value="1"/>
</dbReference>
<keyword evidence="4" id="KW-0028">Amino-acid biosynthesis</keyword>
<dbReference type="InterPro" id="IPR036322">
    <property type="entry name" value="WD40_repeat_dom_sf"/>
</dbReference>
<protein>
    <recommendedName>
        <fullName evidence="3">3-deoxy-7-phosphoheptulonate synthase</fullName>
        <ecNumber evidence="3">2.5.1.54</ecNumber>
    </recommendedName>
</protein>
<evidence type="ECO:0000313" key="12">
    <source>
        <dbReference type="EMBL" id="KAK4093403.1"/>
    </source>
</evidence>
<evidence type="ECO:0000256" key="8">
    <source>
        <dbReference type="ARBA" id="ARBA00047508"/>
    </source>
</evidence>
<reference evidence="12 13" key="1">
    <citation type="journal article" date="2024" name="Microbiol. Resour. Announc.">
        <title>Genome annotations for the ascomycete fungi Trichoderma harzianum, Trichoderma aggressivum, and Purpureocillium lilacinum.</title>
        <authorList>
            <person name="Beijen E.P.W."/>
            <person name="Ohm R.A."/>
        </authorList>
    </citation>
    <scope>NUCLEOTIDE SEQUENCE [LARGE SCALE GENOMIC DNA]</scope>
    <source>
        <strain evidence="12 13">CBS 150709</strain>
    </source>
</reference>
<evidence type="ECO:0000256" key="2">
    <source>
        <dbReference type="ARBA" id="ARBA00007985"/>
    </source>
</evidence>
<feature type="compositionally biased region" description="Low complexity" evidence="10">
    <location>
        <begin position="860"/>
        <end position="872"/>
    </location>
</feature>
<keyword evidence="7" id="KW-0539">Nucleus</keyword>
<feature type="compositionally biased region" description="Basic and acidic residues" evidence="10">
    <location>
        <begin position="550"/>
        <end position="562"/>
    </location>
</feature>
<evidence type="ECO:0000256" key="9">
    <source>
        <dbReference type="PROSITE-ProRule" id="PRU00221"/>
    </source>
</evidence>
<feature type="repeat" description="WD" evidence="9">
    <location>
        <begin position="156"/>
        <end position="188"/>
    </location>
</feature>
<feature type="compositionally biased region" description="Polar residues" evidence="10">
    <location>
        <begin position="2067"/>
        <end position="2076"/>
    </location>
</feature>
<dbReference type="PROSITE" id="PS00170">
    <property type="entry name" value="CSA_PPIASE_1"/>
    <property type="match status" value="1"/>
</dbReference>
<proteinExistence type="inferred from homology"/>
<feature type="compositionally biased region" description="Basic and acidic residues" evidence="10">
    <location>
        <begin position="94"/>
        <end position="106"/>
    </location>
</feature>
<dbReference type="Pfam" id="PF00400">
    <property type="entry name" value="WD40"/>
    <property type="match status" value="1"/>
</dbReference>
<evidence type="ECO:0000256" key="6">
    <source>
        <dbReference type="ARBA" id="ARBA00023141"/>
    </source>
</evidence>
<evidence type="ECO:0000256" key="4">
    <source>
        <dbReference type="ARBA" id="ARBA00022605"/>
    </source>
</evidence>
<dbReference type="CDD" id="cd01927">
    <property type="entry name" value="cyclophilin_WD40"/>
    <property type="match status" value="1"/>
</dbReference>
<feature type="compositionally biased region" description="Basic and acidic residues" evidence="10">
    <location>
        <begin position="1039"/>
        <end position="1048"/>
    </location>
</feature>
<dbReference type="PRINTS" id="PR00153">
    <property type="entry name" value="CSAPPISMRASE"/>
</dbReference>
<dbReference type="Proteomes" id="UP001287286">
    <property type="component" value="Unassembled WGS sequence"/>
</dbReference>
<dbReference type="InterPro" id="IPR029000">
    <property type="entry name" value="Cyclophilin-like_dom_sf"/>
</dbReference>
<dbReference type="EC" id="2.5.1.54" evidence="3"/>
<dbReference type="EMBL" id="JAWRVI010000006">
    <property type="protein sequence ID" value="KAK4093403.1"/>
    <property type="molecule type" value="Genomic_DNA"/>
</dbReference>
<comment type="caution">
    <text evidence="12">The sequence shown here is derived from an EMBL/GenBank/DDBJ whole genome shotgun (WGS) entry which is preliminary data.</text>
</comment>
<feature type="region of interest" description="Disordered" evidence="10">
    <location>
        <begin position="1904"/>
        <end position="1958"/>
    </location>
</feature>
<feature type="region of interest" description="Disordered" evidence="10">
    <location>
        <begin position="856"/>
        <end position="917"/>
    </location>
</feature>
<dbReference type="SUPFAM" id="SSF50891">
    <property type="entry name" value="Cyclophilin-like"/>
    <property type="match status" value="1"/>
</dbReference>
<keyword evidence="13" id="KW-1185">Reference proteome</keyword>
<dbReference type="SUPFAM" id="SSF50978">
    <property type="entry name" value="WD40 repeat-like"/>
    <property type="match status" value="1"/>
</dbReference>
<keyword evidence="5" id="KW-0808">Transferase</keyword>
<dbReference type="InterPro" id="IPR015943">
    <property type="entry name" value="WD40/YVTN_repeat-like_dom_sf"/>
</dbReference>
<dbReference type="PANTHER" id="PTHR21225:SF18">
    <property type="entry name" value="PHOSPHO-2-DEHYDRO-3-DEOXYHEPTONATE ALDOLASE, PHENYLALANINE-INHIBITED"/>
    <property type="match status" value="1"/>
</dbReference>
<dbReference type="Pfam" id="PF00793">
    <property type="entry name" value="DAHP_synth_1"/>
    <property type="match status" value="1"/>
</dbReference>
<dbReference type="NCBIfam" id="TIGR00034">
    <property type="entry name" value="aroFGH"/>
    <property type="match status" value="1"/>
</dbReference>
<dbReference type="Pfam" id="PF00160">
    <property type="entry name" value="Pro_isomerase"/>
    <property type="match status" value="1"/>
</dbReference>
<feature type="region of interest" description="Disordered" evidence="10">
    <location>
        <begin position="1039"/>
        <end position="1160"/>
    </location>
</feature>
<feature type="region of interest" description="Disordered" evidence="10">
    <location>
        <begin position="1240"/>
        <end position="1270"/>
    </location>
</feature>
<sequence length="2486" mass="272097">MWRHAPHPWGSGTCPGALLCFPRKAEKYGMLAWPKTQNWLPSSGLARPQRPIYFALPARAPAQPPFHLSLQPLLSFSFAHPFSGGKMAGSAAEDDNRSQKRTHDEFAGQDASDSSSDDDMGPQLPSEAAPKKKRRVLPYEKLYVAALPKSARYSRSLMHKDQLLFATWTPLTEFLITCSVDGVVKFWKKIAQGIEFVKQFQAHNGEITSVSVSRDGRSFATVGTDDSIKIFDVVTFDLLSMLNLKFTPKAVCWVHQKGASFPQLAVSESTKPLIHIFDGRGDREDPIHTIKGLHRSPVHLMAYNDAFDCVVSADENGMVEYWRPGGSYEKPDNVFEYKSSTNLFDFKKAKSIPSCLTISPNGNSLATFSYPDRKVRIFDFATAKLQRTYDESLQAIEEMQQAGASSQKLDHVEFGRRLAQEKDVESATLRNKSNIIFDESGNFIFYGSMLGIKVLNTYTNQVVRVYGKDEHFRAVNLALYQGQPQKKGIVSVEMGASSNPLLQESETRDPILVATGAGKQRFYMFSNEEDISKSTRDIQNERPTTLGGANKKEGNAKRRETGESAVVHTNYGDIHIRLFPDAAPKAVENFVTHSKNGYYNGTIFHRVIRKFMIQGGDPLGDGTGGESIWGREFEDEFSSLKHDKPFTVSMANAGPNTNGSQFFITTEKTVSGNWSRNPPANPVCFFRTLPQRHAARYFEPAANPCCPWLDGKHTIFGRATQGFDVIQKIENARTYKEKPEEDIKILNIDVIRGAIGAKCRVTPFGNAASGERPPASQPRAPRGWSRNLGLMSWGGAWRASHQRQRGEAEAGEMIPVPSQRRWARPPGSAMRPPASDVARQATHAWLALLSTTRPGCRSVASSTQTTPATSSALRRRRVSPNRSGWPDGPPVGGAQAQAWQDMADRMRPQGPASQRRVGLRALAEDRTLVRRRRRLTTIFSTGAKIAKASRDGRGRAQHGKTACKQRQCRGFQYISAALDWTLTCRLLFSFFPPCLYVPLYLLLLRLCLRLRQHDRAGSMARSRTYYYAYGTLHDTTSYDYEHEGDDTRQGSMPESLPLSPPNSLCHFSSSPGNSSSSSSKQQPPECRVQVPHARRSASAAAARGVGEPRPSCSSSRPLTYPAKGEVPDHRAGHVNHAKSSAERSIPRAKSKLPLGGDKSPPRDLRVDVCATSTYILSFFLFRSVSCLKTGDVCDYSIRLNWEGRRTKRSRPEAPDFDGSAQALGQELWFNTFATATPTSAGSPQFLASEPVSRQTDSPEPMPAPAAKKRRSTCGELTFVDETPSQAAFAARKRFGDLNGLFSVDSPALGTYEASPTQDARHSKAKSFTELRKLDLGEARLSSSPFMTNVTASPVVPDLPLTPAASSYSDDILCQSHWLDKVPLGSPDSRLSVSSDMVDSGDLSGWYTGPQPLPEAEDGRRFHGYDLGRRDEDVASNDDDGAISLVTPMGCEPYHWAVNSSNLAGKQPPASGGRTDSGYYDEAVPILIPWELEPLPDKLRNNKMNLLSSPPCADGVTQHHFINHTARVLVPYHDADSNPMSRSLPQMAFQNEGLMSLLLAYSAAHRSRWMQTKVPEMRMAEWAQDVFPGLRQSLGDGQQPVSDTTLAMAVMLASLEIMSPGALGQGISWRQHLNLASGLMTKRVQQLGEAGFEGRLEDERLFIRSWIARANMHGMLSPPPTDDAACRILPLDMAALMPELDEIDCIMGYSARCARLLGQVADMARRCDRERIGPGGQLLPGWVPHTRTIEAALALDQELRESMKTSSKPCMHVRTGNIQMRDLAEMAATNEAFHWAGRAHLHRRVLGRASTDADVQAAVEQMVHCLEQTRAGGAAELGMVFPMFTAGCEAVDEGQRSKVLARFKSAERSGMEQVRRARRLMEAVWEEGRPWETLIRDELNDDACPKSDGSVMSLSRRRRSADVAQPMERRRTVRGTEHRPAAAGGRVSRQEGRRDPDAGRCQVSMPCRIHVVVKGPGERVSRVSLLTVATFHPAGGDSGRAARLGALARTGGPSGPLTRRWNDARLACASPLSNFVDVVGKSASGGAGLTSEYLAQLPSHSAPIPQGPSASEASSAVGSHPPSASSPLESIPSSVVLLHLRSPASIVNPPTTLHLHAQLIPCSSAGTHRPHNVVRGYNPLTPPDLLQHEIPQTPASKKTVIESREEVAAVVGDKDERQRLLVVVGPCSIHDPEAALKYCDLLLQAKEKHKDELLIVMRSYLEKPRTTVGWKGLINDPDIDGSFKINKGLRLARQLFVDLTAKGMPIASEMLDTISPQFLADLLSVGAIGARTTESQLHRELASGLSFPVGFKNGTDGSLGVAIDAIGAVKHPHHFLSVTKPGVVAIVGTTGNEDCFVILRGGTKGTNYDAQSIAEAKAALAKKGVTQRLMVDCSHGNSLKNHKNQPKVAANLAEQIAGGETAIMGVMIESNIEEGNQKVPEEGKAGLKYGVSITDACIHWQDTESVLDTLADAVKQRRKVTGANGKA</sequence>
<dbReference type="InterPro" id="IPR006219">
    <property type="entry name" value="DAHP_synth_1"/>
</dbReference>
<dbReference type="SUPFAM" id="SSF51569">
    <property type="entry name" value="Aldolase"/>
    <property type="match status" value="1"/>
</dbReference>